<evidence type="ECO:0008006" key="4">
    <source>
        <dbReference type="Google" id="ProtNLM"/>
    </source>
</evidence>
<reference evidence="2 3" key="1">
    <citation type="submission" date="2019-02" db="EMBL/GenBank/DDBJ databases">
        <title>Deep-cultivation of Planctomycetes and their phenomic and genomic characterization uncovers novel biology.</title>
        <authorList>
            <person name="Wiegand S."/>
            <person name="Jogler M."/>
            <person name="Boedeker C."/>
            <person name="Pinto D."/>
            <person name="Vollmers J."/>
            <person name="Rivas-Marin E."/>
            <person name="Kohn T."/>
            <person name="Peeters S.H."/>
            <person name="Heuer A."/>
            <person name="Rast P."/>
            <person name="Oberbeckmann S."/>
            <person name="Bunk B."/>
            <person name="Jeske O."/>
            <person name="Meyerdierks A."/>
            <person name="Storesund J.E."/>
            <person name="Kallscheuer N."/>
            <person name="Luecker S."/>
            <person name="Lage O.M."/>
            <person name="Pohl T."/>
            <person name="Merkel B.J."/>
            <person name="Hornburger P."/>
            <person name="Mueller R.-W."/>
            <person name="Bruemmer F."/>
            <person name="Labrenz M."/>
            <person name="Spormann A.M."/>
            <person name="Op Den Camp H."/>
            <person name="Overmann J."/>
            <person name="Amann R."/>
            <person name="Jetten M.S.M."/>
            <person name="Mascher T."/>
            <person name="Medema M.H."/>
            <person name="Devos D.P."/>
            <person name="Kaster A.-K."/>
            <person name="Ovreas L."/>
            <person name="Rohde M."/>
            <person name="Galperin M.Y."/>
            <person name="Jogler C."/>
        </authorList>
    </citation>
    <scope>NUCLEOTIDE SEQUENCE [LARGE SCALE GENOMIC DNA]</scope>
    <source>
        <strain evidence="2 3">Pla144</strain>
    </source>
</reference>
<organism evidence="2 3">
    <name type="scientific">Bythopirellula polymerisocia</name>
    <dbReference type="NCBI Taxonomy" id="2528003"/>
    <lineage>
        <taxon>Bacteria</taxon>
        <taxon>Pseudomonadati</taxon>
        <taxon>Planctomycetota</taxon>
        <taxon>Planctomycetia</taxon>
        <taxon>Pirellulales</taxon>
        <taxon>Lacipirellulaceae</taxon>
        <taxon>Bythopirellula</taxon>
    </lineage>
</organism>
<evidence type="ECO:0000256" key="1">
    <source>
        <dbReference type="SAM" id="SignalP"/>
    </source>
</evidence>
<proteinExistence type="predicted"/>
<accession>A0A5C6CTK6</accession>
<sequence precursor="true">MRAKQLLLWLSSVAYVLANTLREVGLQGTQFAKGGQPQLPLRPVAEGIIYVFGTGDKWSGRKHYQPLAAFLSSFVD</sequence>
<dbReference type="AlphaFoldDB" id="A0A5C6CTK6"/>
<dbReference type="Proteomes" id="UP000318437">
    <property type="component" value="Unassembled WGS sequence"/>
</dbReference>
<dbReference type="RefSeq" id="WP_146451619.1">
    <property type="nucleotide sequence ID" value="NZ_SJPS01000004.1"/>
</dbReference>
<evidence type="ECO:0000313" key="3">
    <source>
        <dbReference type="Proteomes" id="UP000318437"/>
    </source>
</evidence>
<feature type="signal peptide" evidence="1">
    <location>
        <begin position="1"/>
        <end position="18"/>
    </location>
</feature>
<protein>
    <recommendedName>
        <fullName evidence="4">Transposase DDE domain-containing protein</fullName>
    </recommendedName>
</protein>
<gene>
    <name evidence="2" type="ORF">Pla144_32860</name>
</gene>
<comment type="caution">
    <text evidence="2">The sequence shown here is derived from an EMBL/GenBank/DDBJ whole genome shotgun (WGS) entry which is preliminary data.</text>
</comment>
<evidence type="ECO:0000313" key="2">
    <source>
        <dbReference type="EMBL" id="TWU26069.1"/>
    </source>
</evidence>
<feature type="chain" id="PRO_5022821156" description="Transposase DDE domain-containing protein" evidence="1">
    <location>
        <begin position="19"/>
        <end position="76"/>
    </location>
</feature>
<keyword evidence="1" id="KW-0732">Signal</keyword>
<dbReference type="EMBL" id="SJPS01000004">
    <property type="protein sequence ID" value="TWU26069.1"/>
    <property type="molecule type" value="Genomic_DNA"/>
</dbReference>
<keyword evidence="3" id="KW-1185">Reference proteome</keyword>
<name>A0A5C6CTK6_9BACT</name>